<dbReference type="Gene3D" id="3.40.630.30">
    <property type="match status" value="1"/>
</dbReference>
<comment type="caution">
    <text evidence="2">The sequence shown here is derived from an EMBL/GenBank/DDBJ whole genome shotgun (WGS) entry which is preliminary data.</text>
</comment>
<dbReference type="SUPFAM" id="SSF55729">
    <property type="entry name" value="Acyl-CoA N-acyltransferases (Nat)"/>
    <property type="match status" value="1"/>
</dbReference>
<protein>
    <submittedName>
        <fullName evidence="2">GNAT family N-acetyltransferase</fullName>
        <ecNumber evidence="2">2.3.1.-</ecNumber>
    </submittedName>
</protein>
<dbReference type="EC" id="2.3.1.-" evidence="2"/>
<dbReference type="CDD" id="cd04301">
    <property type="entry name" value="NAT_SF"/>
    <property type="match status" value="1"/>
</dbReference>
<reference evidence="2 3" key="1">
    <citation type="submission" date="2021-05" db="EMBL/GenBank/DDBJ databases">
        <title>A Polyphasic approach of four new species of the genus Ohtaekwangia: Ohtaekwangia histidinii sp. nov., Ohtaekwangia cretensis sp. nov., Ohtaekwangia indiensis sp. nov., Ohtaekwangia reichenbachii sp. nov. from diverse environment.</title>
        <authorList>
            <person name="Octaviana S."/>
        </authorList>
    </citation>
    <scope>NUCLEOTIDE SEQUENCE [LARGE SCALE GENOMIC DNA]</scope>
    <source>
        <strain evidence="2 3">PWU20</strain>
    </source>
</reference>
<dbReference type="InterPro" id="IPR016181">
    <property type="entry name" value="Acyl_CoA_acyltransferase"/>
</dbReference>
<evidence type="ECO:0000313" key="3">
    <source>
        <dbReference type="Proteomes" id="UP000772618"/>
    </source>
</evidence>
<keyword evidence="2" id="KW-0012">Acyltransferase</keyword>
<accession>A0ABS5VJQ8</accession>
<dbReference type="EMBL" id="JAHESD010000001">
    <property type="protein sequence ID" value="MBT1701673.1"/>
    <property type="molecule type" value="Genomic_DNA"/>
</dbReference>
<feature type="domain" description="N-acetyltransferase" evidence="1">
    <location>
        <begin position="1"/>
        <end position="145"/>
    </location>
</feature>
<dbReference type="RefSeq" id="WP_254151373.1">
    <property type="nucleotide sequence ID" value="NZ_JAHESD010000001.1"/>
</dbReference>
<proteinExistence type="predicted"/>
<organism evidence="2 3">
    <name type="scientific">Chryseosolibacter indicus</name>
    <dbReference type="NCBI Taxonomy" id="2782351"/>
    <lineage>
        <taxon>Bacteria</taxon>
        <taxon>Pseudomonadati</taxon>
        <taxon>Bacteroidota</taxon>
        <taxon>Cytophagia</taxon>
        <taxon>Cytophagales</taxon>
        <taxon>Chryseotaleaceae</taxon>
        <taxon>Chryseosolibacter</taxon>
    </lineage>
</organism>
<name>A0ABS5VJQ8_9BACT</name>
<gene>
    <name evidence="2" type="ORF">KK060_00180</name>
</gene>
<dbReference type="NCBIfam" id="NF040501">
    <property type="entry name" value="resist_ArsN2"/>
    <property type="match status" value="1"/>
</dbReference>
<evidence type="ECO:0000259" key="1">
    <source>
        <dbReference type="PROSITE" id="PS51186"/>
    </source>
</evidence>
<dbReference type="Proteomes" id="UP000772618">
    <property type="component" value="Unassembled WGS sequence"/>
</dbReference>
<dbReference type="Pfam" id="PF13508">
    <property type="entry name" value="Acetyltransf_7"/>
    <property type="match status" value="1"/>
</dbReference>
<dbReference type="InterPro" id="IPR000182">
    <property type="entry name" value="GNAT_dom"/>
</dbReference>
<keyword evidence="2" id="KW-0808">Transferase</keyword>
<sequence length="145" mass="16140">MQLVYKIINDEKSFEEFRTLLKSSSLPADDLNFKKDLLVGYYEGDSLVGTGALEIYSPYALLRSLSVKLGIRGKSVGSTITEYLMNEANKRKLKAIYLLTETAQGFFSKKGFTSINRDEVPSEVKVSSEFSHVCPASAIAMVYNC</sequence>
<dbReference type="PROSITE" id="PS51186">
    <property type="entry name" value="GNAT"/>
    <property type="match status" value="1"/>
</dbReference>
<keyword evidence="3" id="KW-1185">Reference proteome</keyword>
<dbReference type="GO" id="GO:0016746">
    <property type="term" value="F:acyltransferase activity"/>
    <property type="evidence" value="ECO:0007669"/>
    <property type="project" value="UniProtKB-KW"/>
</dbReference>
<evidence type="ECO:0000313" key="2">
    <source>
        <dbReference type="EMBL" id="MBT1701673.1"/>
    </source>
</evidence>